<keyword evidence="4 10" id="KW-0121">Carboxypeptidase</keyword>
<dbReference type="SUPFAM" id="SSF53474">
    <property type="entry name" value="alpha/beta-Hydrolases"/>
    <property type="match status" value="1"/>
</dbReference>
<comment type="subcellular location">
    <subcellularLocation>
        <location evidence="1">Secreted</location>
    </subcellularLocation>
</comment>
<protein>
    <recommendedName>
        <fullName evidence="10">Carboxypeptidase</fullName>
        <ecNumber evidence="10">3.4.16.-</ecNumber>
    </recommendedName>
</protein>
<evidence type="ECO:0000256" key="1">
    <source>
        <dbReference type="ARBA" id="ARBA00004613"/>
    </source>
</evidence>
<evidence type="ECO:0000256" key="7">
    <source>
        <dbReference type="ARBA" id="ARBA00022801"/>
    </source>
</evidence>
<keyword evidence="3" id="KW-0964">Secreted</keyword>
<dbReference type="InterPro" id="IPR029058">
    <property type="entry name" value="AB_hydrolase_fold"/>
</dbReference>
<evidence type="ECO:0000256" key="10">
    <source>
        <dbReference type="RuleBase" id="RU361156"/>
    </source>
</evidence>
<keyword evidence="9" id="KW-0325">Glycoprotein</keyword>
<dbReference type="InterPro" id="IPR001563">
    <property type="entry name" value="Peptidase_S10"/>
</dbReference>
<dbReference type="Proteomes" id="UP000233551">
    <property type="component" value="Unassembled WGS sequence"/>
</dbReference>
<dbReference type="PROSITE" id="PS00131">
    <property type="entry name" value="CARBOXYPEPT_SER_SER"/>
    <property type="match status" value="1"/>
</dbReference>
<dbReference type="GO" id="GO:0005773">
    <property type="term" value="C:vacuole"/>
    <property type="evidence" value="ECO:0007669"/>
    <property type="project" value="TreeGrafter"/>
</dbReference>
<dbReference type="Gene3D" id="6.10.250.940">
    <property type="match status" value="1"/>
</dbReference>
<feature type="chain" id="PRO_5013986493" description="Carboxypeptidase" evidence="10">
    <location>
        <begin position="34"/>
        <end position="475"/>
    </location>
</feature>
<dbReference type="Pfam" id="PF00450">
    <property type="entry name" value="Peptidase_S10"/>
    <property type="match status" value="1"/>
</dbReference>
<dbReference type="FunFam" id="3.40.50.1820:FF:000013">
    <property type="entry name" value="Carboxypeptidase"/>
    <property type="match status" value="1"/>
</dbReference>
<evidence type="ECO:0000256" key="4">
    <source>
        <dbReference type="ARBA" id="ARBA00022645"/>
    </source>
</evidence>
<gene>
    <name evidence="11" type="ORF">CRG98_036332</name>
</gene>
<keyword evidence="6 10" id="KW-0732">Signal</keyword>
<evidence type="ECO:0000256" key="3">
    <source>
        <dbReference type="ARBA" id="ARBA00022525"/>
    </source>
</evidence>
<evidence type="ECO:0000313" key="12">
    <source>
        <dbReference type="Proteomes" id="UP000233551"/>
    </source>
</evidence>
<accession>A0A2I0IIT8</accession>
<organism evidence="11 12">
    <name type="scientific">Punica granatum</name>
    <name type="common">Pomegranate</name>
    <dbReference type="NCBI Taxonomy" id="22663"/>
    <lineage>
        <taxon>Eukaryota</taxon>
        <taxon>Viridiplantae</taxon>
        <taxon>Streptophyta</taxon>
        <taxon>Embryophyta</taxon>
        <taxon>Tracheophyta</taxon>
        <taxon>Spermatophyta</taxon>
        <taxon>Magnoliopsida</taxon>
        <taxon>eudicotyledons</taxon>
        <taxon>Gunneridae</taxon>
        <taxon>Pentapetalae</taxon>
        <taxon>rosids</taxon>
        <taxon>malvids</taxon>
        <taxon>Myrtales</taxon>
        <taxon>Lythraceae</taxon>
        <taxon>Punica</taxon>
    </lineage>
</organism>
<dbReference type="PANTHER" id="PTHR11802">
    <property type="entry name" value="SERINE PROTEASE FAMILY S10 SERINE CARBOXYPEPTIDASE"/>
    <property type="match status" value="1"/>
</dbReference>
<evidence type="ECO:0000256" key="5">
    <source>
        <dbReference type="ARBA" id="ARBA00022670"/>
    </source>
</evidence>
<dbReference type="GO" id="GO:0004185">
    <property type="term" value="F:serine-type carboxypeptidase activity"/>
    <property type="evidence" value="ECO:0007669"/>
    <property type="project" value="UniProtKB-UniRule"/>
</dbReference>
<dbReference type="EC" id="3.4.16.-" evidence="10"/>
<dbReference type="STRING" id="22663.A0A2I0IIT8"/>
<dbReference type="AlphaFoldDB" id="A0A2I0IIT8"/>
<dbReference type="Gene3D" id="3.40.50.11320">
    <property type="match status" value="1"/>
</dbReference>
<dbReference type="PROSITE" id="PS00560">
    <property type="entry name" value="CARBOXYPEPT_SER_HIS"/>
    <property type="match status" value="1"/>
</dbReference>
<comment type="similarity">
    <text evidence="2 10">Belongs to the peptidase S10 family.</text>
</comment>
<dbReference type="InterPro" id="IPR033124">
    <property type="entry name" value="Ser_caboxypep_his_AS"/>
</dbReference>
<dbReference type="EMBL" id="PGOL01003064">
    <property type="protein sequence ID" value="PKI43246.1"/>
    <property type="molecule type" value="Genomic_DNA"/>
</dbReference>
<feature type="signal peptide" evidence="10">
    <location>
        <begin position="1"/>
        <end position="33"/>
    </location>
</feature>
<keyword evidence="7 10" id="KW-0378">Hydrolase</keyword>
<evidence type="ECO:0000313" key="11">
    <source>
        <dbReference type="EMBL" id="PKI43246.1"/>
    </source>
</evidence>
<dbReference type="FunFam" id="3.40.50.11320:FF:000002">
    <property type="entry name" value="Carboxypeptidase"/>
    <property type="match status" value="1"/>
</dbReference>
<keyword evidence="5 10" id="KW-0645">Protease</keyword>
<name>A0A2I0IIT8_PUNGR</name>
<comment type="caution">
    <text evidence="11">The sequence shown here is derived from an EMBL/GenBank/DDBJ whole genome shotgun (WGS) entry which is preliminary data.</text>
</comment>
<dbReference type="GO" id="GO:0006508">
    <property type="term" value="P:proteolysis"/>
    <property type="evidence" value="ECO:0007669"/>
    <property type="project" value="UniProtKB-KW"/>
</dbReference>
<dbReference type="PRINTS" id="PR00724">
    <property type="entry name" value="CRBOXYPTASEC"/>
</dbReference>
<proteinExistence type="inferred from homology"/>
<sequence>METHLNTSLLTVTHHVSTLLLLLLLYSTTTITAAPLYKLEQERDRITALPGQPPQLNFSQYSGYVTVDSNAGRALFYWLIEAPLERGPAWRPLILWLNGGPGCSSVAYGASEEVGPFRVRPNGRSLYLNKYAWNREANLLFLDSPAGVGFSYSNTSSDIYTVGDRRTARDAYMFLIRWLERFPQYKYRPFYIAGESYAGHYIPELSQLIVRRNKGAKKPVLNFKGFLLGNPVLDDFHDNVGTYEYWWNHGLISDTTYSELNRSCPYDSFLFPKGKCYDALNSAYSQFGDINPYDISTSPCHQIGSLKHNLQYPLPWKFRGNDQCIILYTTKYLNRLGVQKALHANVSRIPRRWTSCSNAIRANWTDSPKSVLPIFKELIASGIRIWVFSGDRDAVLPLTATRYSLQALKLKTVSSWYAWYNDHQQVGGWAEIYNGLTYVTVRGAGHEVPLGKPKLARLLLRHFLKDEPLPKLPII</sequence>
<evidence type="ECO:0000256" key="2">
    <source>
        <dbReference type="ARBA" id="ARBA00009431"/>
    </source>
</evidence>
<dbReference type="GO" id="GO:0005576">
    <property type="term" value="C:extracellular region"/>
    <property type="evidence" value="ECO:0007669"/>
    <property type="project" value="UniProtKB-SubCell"/>
</dbReference>
<evidence type="ECO:0000256" key="6">
    <source>
        <dbReference type="ARBA" id="ARBA00022729"/>
    </source>
</evidence>
<reference evidence="11 12" key="1">
    <citation type="submission" date="2017-11" db="EMBL/GenBank/DDBJ databases">
        <title>De-novo sequencing of pomegranate (Punica granatum L.) genome.</title>
        <authorList>
            <person name="Akparov Z."/>
            <person name="Amiraslanov A."/>
            <person name="Hajiyeva S."/>
            <person name="Abbasov M."/>
            <person name="Kaur K."/>
            <person name="Hamwieh A."/>
            <person name="Solovyev V."/>
            <person name="Salamov A."/>
            <person name="Braich B."/>
            <person name="Kosarev P."/>
            <person name="Mahmoud A."/>
            <person name="Hajiyev E."/>
            <person name="Babayeva S."/>
            <person name="Izzatullayeva V."/>
            <person name="Mammadov A."/>
            <person name="Mammadov A."/>
            <person name="Sharifova S."/>
            <person name="Ojaghi J."/>
            <person name="Eynullazada K."/>
            <person name="Bayramov B."/>
            <person name="Abdulazimova A."/>
            <person name="Shahmuradov I."/>
        </authorList>
    </citation>
    <scope>NUCLEOTIDE SEQUENCE [LARGE SCALE GENOMIC DNA]</scope>
    <source>
        <strain evidence="12">cv. AG2017</strain>
        <tissue evidence="11">Leaf</tissue>
    </source>
</reference>
<dbReference type="PANTHER" id="PTHR11802:SF306">
    <property type="entry name" value="SERINE CARBOXYPEPTIDASE-LIKE 28"/>
    <property type="match status" value="1"/>
</dbReference>
<dbReference type="InterPro" id="IPR018202">
    <property type="entry name" value="Ser_caboxypep_ser_AS"/>
</dbReference>
<keyword evidence="12" id="KW-1185">Reference proteome</keyword>
<evidence type="ECO:0000256" key="9">
    <source>
        <dbReference type="ARBA" id="ARBA00023180"/>
    </source>
</evidence>
<dbReference type="Gene3D" id="3.40.50.1820">
    <property type="entry name" value="alpha/beta hydrolase"/>
    <property type="match status" value="1"/>
</dbReference>
<evidence type="ECO:0000256" key="8">
    <source>
        <dbReference type="ARBA" id="ARBA00023157"/>
    </source>
</evidence>
<keyword evidence="8" id="KW-1015">Disulfide bond</keyword>